<keyword evidence="1" id="KW-0963">Cytoplasm</keyword>
<dbReference type="InterPro" id="IPR014777">
    <property type="entry name" value="4pyrrole_Mease_sub1"/>
</dbReference>
<evidence type="ECO:0000256" key="1">
    <source>
        <dbReference type="ARBA" id="ARBA00022490"/>
    </source>
</evidence>
<dbReference type="PANTHER" id="PTHR46111:SF1">
    <property type="entry name" value="RIBOSOMAL RNA SMALL SUBUNIT METHYLTRANSFERASE I"/>
    <property type="match status" value="1"/>
</dbReference>
<accession>A0A1J5PPS2</accession>
<evidence type="ECO:0000313" key="7">
    <source>
        <dbReference type="EMBL" id="OIQ69767.1"/>
    </source>
</evidence>
<evidence type="ECO:0000256" key="4">
    <source>
        <dbReference type="ARBA" id="ARBA00022679"/>
    </source>
</evidence>
<sequence length="368" mass="39149">MEGAGRDKQHMVGFRRPVLGGHGRALDQGQEVALHALAGDVGPAATVGTAGHLVDLVDEDDAVVLGQLDGFLGQGLLIDQFVALLGDQRGPGGLDRGLVGLGASAEGLAHHLRQIEHPHLGARLARDLGVTYTGRLVSYFEGNESARTSDLVAEMVDGRRLLLITDAGMPSVSDPGYRLVRAALDAGIKVTAVPGPSAVLTALALSGLPSDRFIFEGFVPRTGGARERFYRELANERRTTVLFEAPHRLLDSLTDALAELGPDRQAAICREMTKTYEEIVRGPLSELVAWSQSREILGEITLVIAGYDPGEREIDAAELVLMVAAREEAGLTRKEAIAAVAEAIPLPKRVVFDAVVAQKKSGDGRLAR</sequence>
<dbReference type="AlphaFoldDB" id="A0A1J5PPS2"/>
<dbReference type="Pfam" id="PF00590">
    <property type="entry name" value="TP_methylase"/>
    <property type="match status" value="1"/>
</dbReference>
<reference evidence="7" key="1">
    <citation type="submission" date="2016-10" db="EMBL/GenBank/DDBJ databases">
        <title>Sequence of Gallionella enrichment culture.</title>
        <authorList>
            <person name="Poehlein A."/>
            <person name="Muehling M."/>
            <person name="Daniel R."/>
        </authorList>
    </citation>
    <scope>NUCLEOTIDE SEQUENCE</scope>
</reference>
<evidence type="ECO:0000259" key="6">
    <source>
        <dbReference type="Pfam" id="PF00590"/>
    </source>
</evidence>
<keyword evidence="4 7" id="KW-0808">Transferase</keyword>
<dbReference type="InterPro" id="IPR014776">
    <property type="entry name" value="4pyrrole_Mease_sub2"/>
</dbReference>
<keyword evidence="3 7" id="KW-0489">Methyltransferase</keyword>
<dbReference type="GO" id="GO:0008168">
    <property type="term" value="F:methyltransferase activity"/>
    <property type="evidence" value="ECO:0007669"/>
    <property type="project" value="UniProtKB-KW"/>
</dbReference>
<proteinExistence type="predicted"/>
<dbReference type="InterPro" id="IPR000878">
    <property type="entry name" value="4pyrrol_Mease"/>
</dbReference>
<dbReference type="SUPFAM" id="SSF53790">
    <property type="entry name" value="Tetrapyrrole methylase"/>
    <property type="match status" value="1"/>
</dbReference>
<evidence type="ECO:0000256" key="3">
    <source>
        <dbReference type="ARBA" id="ARBA00022603"/>
    </source>
</evidence>
<dbReference type="CDD" id="cd11648">
    <property type="entry name" value="RsmI"/>
    <property type="match status" value="1"/>
</dbReference>
<keyword evidence="5" id="KW-0949">S-adenosyl-L-methionine</keyword>
<dbReference type="InterPro" id="IPR035996">
    <property type="entry name" value="4pyrrol_Methylase_sf"/>
</dbReference>
<evidence type="ECO:0000256" key="5">
    <source>
        <dbReference type="ARBA" id="ARBA00022691"/>
    </source>
</evidence>
<dbReference type="Gene3D" id="3.40.1010.10">
    <property type="entry name" value="Cobalt-precorrin-4 Transmethylase, Domain 1"/>
    <property type="match status" value="1"/>
</dbReference>
<protein>
    <submittedName>
        <fullName evidence="7">Ribosomal RNA small subunit methyltransferase I</fullName>
        <ecNumber evidence="7">2.1.1.198</ecNumber>
    </submittedName>
</protein>
<gene>
    <name evidence="7" type="primary">rsmI_19</name>
    <name evidence="7" type="ORF">GALL_486290</name>
</gene>
<dbReference type="InterPro" id="IPR008189">
    <property type="entry name" value="rRNA_ssu_MeTfrase_I"/>
</dbReference>
<dbReference type="GO" id="GO:0006364">
    <property type="term" value="P:rRNA processing"/>
    <property type="evidence" value="ECO:0007669"/>
    <property type="project" value="UniProtKB-KW"/>
</dbReference>
<dbReference type="EMBL" id="MLJW01004547">
    <property type="protein sequence ID" value="OIQ69767.1"/>
    <property type="molecule type" value="Genomic_DNA"/>
</dbReference>
<dbReference type="FunFam" id="3.30.950.10:FF:000002">
    <property type="entry name" value="Ribosomal RNA small subunit methyltransferase I"/>
    <property type="match status" value="1"/>
</dbReference>
<dbReference type="EC" id="2.1.1.198" evidence="7"/>
<organism evidence="7">
    <name type="scientific">mine drainage metagenome</name>
    <dbReference type="NCBI Taxonomy" id="410659"/>
    <lineage>
        <taxon>unclassified sequences</taxon>
        <taxon>metagenomes</taxon>
        <taxon>ecological metagenomes</taxon>
    </lineage>
</organism>
<name>A0A1J5PPS2_9ZZZZ</name>
<dbReference type="PANTHER" id="PTHR46111">
    <property type="entry name" value="RIBOSOMAL RNA SMALL SUBUNIT METHYLTRANSFERASE I"/>
    <property type="match status" value="1"/>
</dbReference>
<dbReference type="Gene3D" id="3.30.950.10">
    <property type="entry name" value="Methyltransferase, Cobalt-precorrin-4 Transmethylase, Domain 2"/>
    <property type="match status" value="1"/>
</dbReference>
<keyword evidence="2" id="KW-0698">rRNA processing</keyword>
<dbReference type="GO" id="GO:0032259">
    <property type="term" value="P:methylation"/>
    <property type="evidence" value="ECO:0007669"/>
    <property type="project" value="UniProtKB-KW"/>
</dbReference>
<evidence type="ECO:0000256" key="2">
    <source>
        <dbReference type="ARBA" id="ARBA00022552"/>
    </source>
</evidence>
<feature type="domain" description="Tetrapyrrole methylase" evidence="6">
    <location>
        <begin position="143"/>
        <end position="287"/>
    </location>
</feature>
<comment type="caution">
    <text evidence="7">The sequence shown here is derived from an EMBL/GenBank/DDBJ whole genome shotgun (WGS) entry which is preliminary data.</text>
</comment>